<gene>
    <name evidence="2" type="ORF">SDC9_206229</name>
</gene>
<dbReference type="SUPFAM" id="SSF56954">
    <property type="entry name" value="Outer membrane efflux proteins (OEP)"/>
    <property type="match status" value="1"/>
</dbReference>
<dbReference type="Gene3D" id="1.20.1600.10">
    <property type="entry name" value="Outer membrane efflux proteins (OEP)"/>
    <property type="match status" value="1"/>
</dbReference>
<organism evidence="2">
    <name type="scientific">bioreactor metagenome</name>
    <dbReference type="NCBI Taxonomy" id="1076179"/>
    <lineage>
        <taxon>unclassified sequences</taxon>
        <taxon>metagenomes</taxon>
        <taxon>ecological metagenomes</taxon>
    </lineage>
</organism>
<proteinExistence type="predicted"/>
<accession>A0A645JDN8</accession>
<keyword evidence="1" id="KW-0175">Coiled coil</keyword>
<evidence type="ECO:0000313" key="2">
    <source>
        <dbReference type="EMBL" id="MPN58524.1"/>
    </source>
</evidence>
<name>A0A645JDN8_9ZZZZ</name>
<dbReference type="Pfam" id="PF02321">
    <property type="entry name" value="OEP"/>
    <property type="match status" value="1"/>
</dbReference>
<protein>
    <submittedName>
        <fullName evidence="2">Uncharacterized protein</fullName>
    </submittedName>
</protein>
<evidence type="ECO:0000256" key="1">
    <source>
        <dbReference type="SAM" id="Coils"/>
    </source>
</evidence>
<sequence>MDNALSARRQYAEQAVQLEQSLADARRAERLYEVRYRAGAVALKPWLDAQEKRRNAEIALAENRLNRLVNHATLYQALGGT</sequence>
<dbReference type="EMBL" id="VSSQ01131313">
    <property type="protein sequence ID" value="MPN58524.1"/>
    <property type="molecule type" value="Genomic_DNA"/>
</dbReference>
<dbReference type="InterPro" id="IPR003423">
    <property type="entry name" value="OMP_efflux"/>
</dbReference>
<dbReference type="AlphaFoldDB" id="A0A645JDN8"/>
<dbReference type="GO" id="GO:0015562">
    <property type="term" value="F:efflux transmembrane transporter activity"/>
    <property type="evidence" value="ECO:0007669"/>
    <property type="project" value="InterPro"/>
</dbReference>
<comment type="caution">
    <text evidence="2">The sequence shown here is derived from an EMBL/GenBank/DDBJ whole genome shotgun (WGS) entry which is preliminary data.</text>
</comment>
<reference evidence="2" key="1">
    <citation type="submission" date="2019-08" db="EMBL/GenBank/DDBJ databases">
        <authorList>
            <person name="Kucharzyk K."/>
            <person name="Murdoch R.W."/>
            <person name="Higgins S."/>
            <person name="Loffler F."/>
        </authorList>
    </citation>
    <scope>NUCLEOTIDE SEQUENCE</scope>
</reference>
<feature type="coiled-coil region" evidence="1">
    <location>
        <begin position="1"/>
        <end position="28"/>
    </location>
</feature>